<gene>
    <name evidence="2" type="ORF">TELCIR_07100</name>
</gene>
<feature type="domain" description="Ground-like" evidence="1">
    <location>
        <begin position="158"/>
        <end position="226"/>
    </location>
</feature>
<keyword evidence="3" id="KW-1185">Reference proteome</keyword>
<evidence type="ECO:0000313" key="3">
    <source>
        <dbReference type="Proteomes" id="UP000230423"/>
    </source>
</evidence>
<dbReference type="OrthoDB" id="5858182at2759"/>
<reference evidence="2 3" key="1">
    <citation type="submission" date="2015-09" db="EMBL/GenBank/DDBJ databases">
        <title>Draft genome of the parasitic nematode Teladorsagia circumcincta isolate WARC Sus (inbred).</title>
        <authorList>
            <person name="Mitreva M."/>
        </authorList>
    </citation>
    <scope>NUCLEOTIDE SEQUENCE [LARGE SCALE GENOMIC DNA]</scope>
    <source>
        <strain evidence="2 3">S</strain>
    </source>
</reference>
<name>A0A2G9UMQ4_TELCI</name>
<accession>A0A2G9UMQ4</accession>
<dbReference type="Proteomes" id="UP000230423">
    <property type="component" value="Unassembled WGS sequence"/>
</dbReference>
<dbReference type="AlphaFoldDB" id="A0A2G9UMQ4"/>
<dbReference type="Pfam" id="PF04155">
    <property type="entry name" value="Ground-like"/>
    <property type="match status" value="1"/>
</dbReference>
<protein>
    <submittedName>
        <fullName evidence="2">Ground-like domain protein</fullName>
    </submittedName>
</protein>
<dbReference type="InterPro" id="IPR007284">
    <property type="entry name" value="Ground-like_dom"/>
</dbReference>
<sequence length="229" mass="26546">MRGKILNPCKWYYTCHYTNINPSVVKIDTMFDLKTRQGKVLIEQGGLMEQLRQVTRQPKKTLMVPHREQENLANNKIMIDGPFLWIEIFDRSKTVTKIITIRRVVVFAPIERYRDDGDNVKEDKFLCPLRYETAQAGIKPRLIQIFAADSVEEEMEATCNNKKLRVIIEDNMTTDPTISKRAIQKAAEEKLRGKFNVICAKGDFTYIAYTDTFCQASNEDVTCYAFKPM</sequence>
<evidence type="ECO:0000259" key="1">
    <source>
        <dbReference type="Pfam" id="PF04155"/>
    </source>
</evidence>
<evidence type="ECO:0000313" key="2">
    <source>
        <dbReference type="EMBL" id="PIO71012.1"/>
    </source>
</evidence>
<dbReference type="EMBL" id="KZ346088">
    <property type="protein sequence ID" value="PIO71012.1"/>
    <property type="molecule type" value="Genomic_DNA"/>
</dbReference>
<proteinExistence type="predicted"/>
<organism evidence="2 3">
    <name type="scientific">Teladorsagia circumcincta</name>
    <name type="common">Brown stomach worm</name>
    <name type="synonym">Ostertagia circumcincta</name>
    <dbReference type="NCBI Taxonomy" id="45464"/>
    <lineage>
        <taxon>Eukaryota</taxon>
        <taxon>Metazoa</taxon>
        <taxon>Ecdysozoa</taxon>
        <taxon>Nematoda</taxon>
        <taxon>Chromadorea</taxon>
        <taxon>Rhabditida</taxon>
        <taxon>Rhabditina</taxon>
        <taxon>Rhabditomorpha</taxon>
        <taxon>Strongyloidea</taxon>
        <taxon>Trichostrongylidae</taxon>
        <taxon>Teladorsagia</taxon>
    </lineage>
</organism>